<accession>A0AAU9IRB6</accession>
<feature type="coiled-coil region" evidence="1">
    <location>
        <begin position="50"/>
        <end position="109"/>
    </location>
</feature>
<dbReference type="Proteomes" id="UP001162131">
    <property type="component" value="Unassembled WGS sequence"/>
</dbReference>
<evidence type="ECO:0000256" key="1">
    <source>
        <dbReference type="SAM" id="Coils"/>
    </source>
</evidence>
<protein>
    <submittedName>
        <fullName evidence="2">Uncharacterized protein</fullName>
    </submittedName>
</protein>
<gene>
    <name evidence="2" type="ORF">BSTOLATCC_MIC18598</name>
</gene>
<reference evidence="2" key="1">
    <citation type="submission" date="2021-09" db="EMBL/GenBank/DDBJ databases">
        <authorList>
            <consortium name="AG Swart"/>
            <person name="Singh M."/>
            <person name="Singh A."/>
            <person name="Seah K."/>
            <person name="Emmerich C."/>
        </authorList>
    </citation>
    <scope>NUCLEOTIDE SEQUENCE</scope>
    <source>
        <strain evidence="2">ATCC30299</strain>
    </source>
</reference>
<dbReference type="EMBL" id="CAJZBQ010000018">
    <property type="protein sequence ID" value="CAG9317346.1"/>
    <property type="molecule type" value="Genomic_DNA"/>
</dbReference>
<dbReference type="AlphaFoldDB" id="A0AAU9IRB6"/>
<feature type="coiled-coil region" evidence="1">
    <location>
        <begin position="207"/>
        <end position="234"/>
    </location>
</feature>
<name>A0AAU9IRB6_9CILI</name>
<feature type="coiled-coil region" evidence="1">
    <location>
        <begin position="147"/>
        <end position="181"/>
    </location>
</feature>
<evidence type="ECO:0000313" key="2">
    <source>
        <dbReference type="EMBL" id="CAG9317346.1"/>
    </source>
</evidence>
<keyword evidence="3" id="KW-1185">Reference proteome</keyword>
<evidence type="ECO:0000313" key="3">
    <source>
        <dbReference type="Proteomes" id="UP001162131"/>
    </source>
</evidence>
<organism evidence="2 3">
    <name type="scientific">Blepharisma stoltei</name>
    <dbReference type="NCBI Taxonomy" id="1481888"/>
    <lineage>
        <taxon>Eukaryota</taxon>
        <taxon>Sar</taxon>
        <taxon>Alveolata</taxon>
        <taxon>Ciliophora</taxon>
        <taxon>Postciliodesmatophora</taxon>
        <taxon>Heterotrichea</taxon>
        <taxon>Heterotrichida</taxon>
        <taxon>Blepharismidae</taxon>
        <taxon>Blepharisma</taxon>
    </lineage>
</organism>
<proteinExistence type="predicted"/>
<sequence length="265" mass="31055">MITEALKSQVESLRHQIDLVTKVHAADLKSTRAALDKKIDAAYNDKELSLSHQSDKLNELQQALISERERSTKLRIEFQETKLSNDQEIANLHEKIRRIKIEIQNANEDFHKHLKPQLQAMKEEEYKLSESHKDYLESLSSEHSQMLEKLKTQSATILQNIQSLQMEKEELKRKLAIKEGCGTKDIEILNEAVKSTRHVVELQETSIKRLKFACDEINEEKTALDREQRLLEEREYILKHENAGMRETIERLERMIYGKKSPRKD</sequence>
<comment type="caution">
    <text evidence="2">The sequence shown here is derived from an EMBL/GenBank/DDBJ whole genome shotgun (WGS) entry which is preliminary data.</text>
</comment>
<keyword evidence="1" id="KW-0175">Coiled coil</keyword>